<feature type="region of interest" description="Disordered" evidence="5">
    <location>
        <begin position="61"/>
        <end position="139"/>
    </location>
</feature>
<sequence>MAFKASHLESKTSDHDSAMKVLEFLNDNPAVFGGNRRPIVEFAVEDKRKLRMQDELRQRFEEKLAKKGSASEPAGDAKEGAASAKVKAIARKRRRMPPEGGDTKTKKGRGARQREKRRALKAAAAERSEAKAKRKEVQQKIKAWPLTGKWV</sequence>
<evidence type="ECO:0000313" key="7">
    <source>
        <dbReference type="Proteomes" id="UP000649617"/>
    </source>
</evidence>
<proteinExistence type="predicted"/>
<dbReference type="AlphaFoldDB" id="A0A812WRU7"/>
<comment type="subcellular location">
    <subcellularLocation>
        <location evidence="1">Nucleus</location>
    </subcellularLocation>
</comment>
<name>A0A812WRU7_SYMPI</name>
<keyword evidence="4" id="KW-0539">Nucleus</keyword>
<comment type="caution">
    <text evidence="6">The sequence shown here is derived from an EMBL/GenBank/DDBJ whole genome shotgun (WGS) entry which is preliminary data.</text>
</comment>
<keyword evidence="3" id="KW-0694">RNA-binding</keyword>
<keyword evidence="7" id="KW-1185">Reference proteome</keyword>
<feature type="compositionally biased region" description="Basic and acidic residues" evidence="5">
    <location>
        <begin position="124"/>
        <end position="139"/>
    </location>
</feature>
<organism evidence="6 7">
    <name type="scientific">Symbiodinium pilosum</name>
    <name type="common">Dinoflagellate</name>
    <dbReference type="NCBI Taxonomy" id="2952"/>
    <lineage>
        <taxon>Eukaryota</taxon>
        <taxon>Sar</taxon>
        <taxon>Alveolata</taxon>
        <taxon>Dinophyceae</taxon>
        <taxon>Suessiales</taxon>
        <taxon>Symbiodiniaceae</taxon>
        <taxon>Symbiodinium</taxon>
    </lineage>
</organism>
<evidence type="ECO:0000256" key="1">
    <source>
        <dbReference type="ARBA" id="ARBA00004123"/>
    </source>
</evidence>
<dbReference type="OrthoDB" id="3945418at2759"/>
<dbReference type="PANTHER" id="PTHR48039:SF5">
    <property type="entry name" value="RNA-BINDING PROTEIN 28"/>
    <property type="match status" value="1"/>
</dbReference>
<evidence type="ECO:0000313" key="6">
    <source>
        <dbReference type="EMBL" id="CAE7697966.1"/>
    </source>
</evidence>
<dbReference type="GO" id="GO:0003729">
    <property type="term" value="F:mRNA binding"/>
    <property type="evidence" value="ECO:0007669"/>
    <property type="project" value="TreeGrafter"/>
</dbReference>
<protein>
    <submittedName>
        <fullName evidence="6">RBM28 protein</fullName>
    </submittedName>
</protein>
<dbReference type="InterPro" id="IPR051945">
    <property type="entry name" value="RRM_MRD1_RNA_proc_ribogen"/>
</dbReference>
<evidence type="ECO:0000256" key="4">
    <source>
        <dbReference type="ARBA" id="ARBA00023242"/>
    </source>
</evidence>
<dbReference type="PANTHER" id="PTHR48039">
    <property type="entry name" value="RNA-BINDING MOTIF PROTEIN 14B"/>
    <property type="match status" value="1"/>
</dbReference>
<evidence type="ECO:0000256" key="5">
    <source>
        <dbReference type="SAM" id="MobiDB-lite"/>
    </source>
</evidence>
<evidence type="ECO:0000256" key="2">
    <source>
        <dbReference type="ARBA" id="ARBA00022737"/>
    </source>
</evidence>
<dbReference type="Proteomes" id="UP000649617">
    <property type="component" value="Unassembled WGS sequence"/>
</dbReference>
<reference evidence="6" key="1">
    <citation type="submission" date="2021-02" db="EMBL/GenBank/DDBJ databases">
        <authorList>
            <person name="Dougan E. K."/>
            <person name="Rhodes N."/>
            <person name="Thang M."/>
            <person name="Chan C."/>
        </authorList>
    </citation>
    <scope>NUCLEOTIDE SEQUENCE</scope>
</reference>
<dbReference type="GO" id="GO:0005634">
    <property type="term" value="C:nucleus"/>
    <property type="evidence" value="ECO:0007669"/>
    <property type="project" value="UniProtKB-SubCell"/>
</dbReference>
<gene>
    <name evidence="6" type="primary">RBM28</name>
    <name evidence="6" type="ORF">SPIL2461_LOCUS19604</name>
</gene>
<evidence type="ECO:0000256" key="3">
    <source>
        <dbReference type="ARBA" id="ARBA00022884"/>
    </source>
</evidence>
<keyword evidence="2" id="KW-0677">Repeat</keyword>
<feature type="compositionally biased region" description="Basic residues" evidence="5">
    <location>
        <begin position="106"/>
        <end position="120"/>
    </location>
</feature>
<accession>A0A812WRU7</accession>
<dbReference type="EMBL" id="CAJNIZ010044686">
    <property type="protein sequence ID" value="CAE7697966.1"/>
    <property type="molecule type" value="Genomic_DNA"/>
</dbReference>